<evidence type="ECO:0000256" key="2">
    <source>
        <dbReference type="SAM" id="MobiDB-lite"/>
    </source>
</evidence>
<evidence type="ECO:0000313" key="3">
    <source>
        <dbReference type="EMBL" id="EAY11970.1"/>
    </source>
</evidence>
<proteinExistence type="predicted"/>
<feature type="compositionally biased region" description="Acidic residues" evidence="2">
    <location>
        <begin position="846"/>
        <end position="858"/>
    </location>
</feature>
<reference evidence="3" key="1">
    <citation type="submission" date="2006-10" db="EMBL/GenBank/DDBJ databases">
        <authorList>
            <person name="Amadeo P."/>
            <person name="Zhao Q."/>
            <person name="Wortman J."/>
            <person name="Fraser-Liggett C."/>
            <person name="Carlton J."/>
        </authorList>
    </citation>
    <scope>NUCLEOTIDE SEQUENCE</scope>
    <source>
        <strain evidence="3">G3</strain>
    </source>
</reference>
<dbReference type="VEuPathDB" id="TrichDB:TVAG_271530"/>
<dbReference type="InParanoid" id="A2E5Q0"/>
<feature type="region of interest" description="Disordered" evidence="2">
    <location>
        <begin position="1345"/>
        <end position="1381"/>
    </location>
</feature>
<evidence type="ECO:0000256" key="1">
    <source>
        <dbReference type="SAM" id="Coils"/>
    </source>
</evidence>
<dbReference type="PROSITE" id="PS50096">
    <property type="entry name" value="IQ"/>
    <property type="match status" value="1"/>
</dbReference>
<dbReference type="Proteomes" id="UP000001542">
    <property type="component" value="Unassembled WGS sequence"/>
</dbReference>
<feature type="compositionally biased region" description="Basic and acidic residues" evidence="2">
    <location>
        <begin position="859"/>
        <end position="881"/>
    </location>
</feature>
<organism evidence="3 4">
    <name type="scientific">Trichomonas vaginalis (strain ATCC PRA-98 / G3)</name>
    <dbReference type="NCBI Taxonomy" id="412133"/>
    <lineage>
        <taxon>Eukaryota</taxon>
        <taxon>Metamonada</taxon>
        <taxon>Parabasalia</taxon>
        <taxon>Trichomonadida</taxon>
        <taxon>Trichomonadidae</taxon>
        <taxon>Trichomonas</taxon>
    </lineage>
</organism>
<feature type="region of interest" description="Disordered" evidence="2">
    <location>
        <begin position="845"/>
        <end position="881"/>
    </location>
</feature>
<reference evidence="3" key="2">
    <citation type="journal article" date="2007" name="Science">
        <title>Draft genome sequence of the sexually transmitted pathogen Trichomonas vaginalis.</title>
        <authorList>
            <person name="Carlton J.M."/>
            <person name="Hirt R.P."/>
            <person name="Silva J.C."/>
            <person name="Delcher A.L."/>
            <person name="Schatz M."/>
            <person name="Zhao Q."/>
            <person name="Wortman J.R."/>
            <person name="Bidwell S.L."/>
            <person name="Alsmark U.C.M."/>
            <person name="Besteiro S."/>
            <person name="Sicheritz-Ponten T."/>
            <person name="Noel C.J."/>
            <person name="Dacks J.B."/>
            <person name="Foster P.G."/>
            <person name="Simillion C."/>
            <person name="Van de Peer Y."/>
            <person name="Miranda-Saavedra D."/>
            <person name="Barton G.J."/>
            <person name="Westrop G.D."/>
            <person name="Mueller S."/>
            <person name="Dessi D."/>
            <person name="Fiori P.L."/>
            <person name="Ren Q."/>
            <person name="Paulsen I."/>
            <person name="Zhang H."/>
            <person name="Bastida-Corcuera F.D."/>
            <person name="Simoes-Barbosa A."/>
            <person name="Brown M.T."/>
            <person name="Hayes R.D."/>
            <person name="Mukherjee M."/>
            <person name="Okumura C.Y."/>
            <person name="Schneider R."/>
            <person name="Smith A.J."/>
            <person name="Vanacova S."/>
            <person name="Villalvazo M."/>
            <person name="Haas B.J."/>
            <person name="Pertea M."/>
            <person name="Feldblyum T.V."/>
            <person name="Utterback T.R."/>
            <person name="Shu C.L."/>
            <person name="Osoegawa K."/>
            <person name="de Jong P.J."/>
            <person name="Hrdy I."/>
            <person name="Horvathova L."/>
            <person name="Zubacova Z."/>
            <person name="Dolezal P."/>
            <person name="Malik S.B."/>
            <person name="Logsdon J.M. Jr."/>
            <person name="Henze K."/>
            <person name="Gupta A."/>
            <person name="Wang C.C."/>
            <person name="Dunne R.L."/>
            <person name="Upcroft J.A."/>
            <person name="Upcroft P."/>
            <person name="White O."/>
            <person name="Salzberg S.L."/>
            <person name="Tang P."/>
            <person name="Chiu C.-H."/>
            <person name="Lee Y.-S."/>
            <person name="Embley T.M."/>
            <person name="Coombs G.H."/>
            <person name="Mottram J.C."/>
            <person name="Tachezy J."/>
            <person name="Fraser-Liggett C.M."/>
            <person name="Johnson P.J."/>
        </authorList>
    </citation>
    <scope>NUCLEOTIDE SEQUENCE [LARGE SCALE GENOMIC DNA]</scope>
    <source>
        <strain evidence="3">G3</strain>
    </source>
</reference>
<keyword evidence="1" id="KW-0175">Coiled coil</keyword>
<protein>
    <submittedName>
        <fullName evidence="3">IQ calmodulin-binding motif family protein</fullName>
    </submittedName>
</protein>
<keyword evidence="4" id="KW-1185">Reference proteome</keyword>
<feature type="compositionally biased region" description="Low complexity" evidence="2">
    <location>
        <begin position="1291"/>
        <end position="1300"/>
    </location>
</feature>
<feature type="region of interest" description="Disordered" evidence="2">
    <location>
        <begin position="1259"/>
        <end position="1322"/>
    </location>
</feature>
<dbReference type="KEGG" id="tva:4769926"/>
<feature type="coiled-coil region" evidence="1">
    <location>
        <begin position="1100"/>
        <end position="1130"/>
    </location>
</feature>
<sequence>MSTSLVRASHLTNRQGGCRFGVITSRRPKTANPQTRRVPTLPFTLDLLNKYEGSKEETSLVSTLREETTLSTPRSIREFIETSSIDSIRDHSALVIQRNWRTHRKRQRLAKMFDFFKKIRQVKYTHAFAAWKLALNPPADVARKYYEKFISFSDLSGILPIQTFLLQKTSFNTYMKTNFLLMKPSLNHEKVTQVVVNFNKPRISLFFNAWLQISQEHSVLKHSHESIYNVGKNRIQFGPLYWAYHVWKRWAYLHRNHKKGIYPDPKRFFYIPEWNYALANKEKQKRLIHDADLQHRRFLIVRVKKALRKNCLYKMKQQHNIKDIQTKVNKIVMVKAYRGFMTLIASYKLKQSMLTRILKFWYTYVDKKRMLDMFKDIHSQRTVLFTLNKMFRQWRLNIVEIGAYSAMIHDMIYDKRSVILRWVFLMMGDSLHFTFYSSFVCWRKIILSKKKTRKFMEWSKYHSKQQGLKKFVLDCFRVKANFNVDKTNSNPFGGRTVLPQMKKLRNRQVTIDSPTNYLSNTLHAYNNTNEYYPCKEDLTQWDKNDVKNLFLQVTFLVATRSKSDVSTTDPKKRMNEVKNYRIKNMLFNQAGLSEHRQKQADNDLKLKQIWRERLRRDSIMILSMEAHDEAIEYNRIDPKFGLHDGPIMYTHKEDTKNNEEEEYDEEEEISFNFSRGKDPKQRRHSVRPANEPVHPLMKDIPVIRKSVIDNVRKFRRSPAEIFIERVTRKTLNSRALSQASQNLTLSRQSSTYDSFIPIGSLSSSSFNSSSSFQLQGIGEALDLNVNKNFHEIQKLPTTTVIQPNDDINVKLGTQNLNVGHVQKKINFGKISPQKSGGKMEIIKEENNEEENSEEDQNIESDHESQSSKKETEQEEALKNIQIDNKKDRISLEELAMSFLNENEANFGLTDSNNEYSILTKKYIGILATLLGFRGHLAVPQVEGKPVQNISTEFPAVSTKISRLVRRINATEPHLLFPPRSEEKIASTKKLPQVSQAPPVKERKRQKLFEERGENFEEVIGEDGKVYKKSNCSEFSGVLFSGEQVLTLAPWENRSEVRKSNENSARSSYASLPTAKITVKGFEDIPGMSELVKEVSSFLGGTSKENEYSDLDETNEQAENQTKIVKNALEIADGVARKLLKKEAINTPFDEIFNFVDTTGIILHNDKKQQKDKQNRSEDEVSVSNISNDTMNKHHAFNTASRNQRSGLIIIEQKLTFTQELLRAIKESSKLMKPHLIKYYGDLNKIDPFKEYSTLKDKIKKRQSQINKQSNVSNTHENPSKTQLSRTEPFIKNTNSNTSRSSKSEIKVRKKVTSETIQPKTSRRSKIKELEEIDVGEGEVALTIGGRLNSTEHPTKVNKRSLTTLSHRISRNSNDRDRSDLVVKSSRINKQDSGDLCLTSRKMTPHLSIATLDTTKSCIRVHEVSNARRKPKFTNMTASTPKTPDTLIYELPRPKTAPLISGNKFKVDISKEEIVSDRDIDFFMFVSPYIIPPELLSKLLEECERIESQTVNTARTLPH</sequence>
<feature type="compositionally biased region" description="Polar residues" evidence="2">
    <location>
        <begin position="1263"/>
        <end position="1285"/>
    </location>
</feature>
<dbReference type="EMBL" id="DS113309">
    <property type="protein sequence ID" value="EAY11970.1"/>
    <property type="molecule type" value="Genomic_DNA"/>
</dbReference>
<accession>A2E5Q0</accession>
<gene>
    <name evidence="3" type="ORF">TVAG_271530</name>
</gene>
<dbReference type="VEuPathDB" id="TrichDB:TVAGG3_0257500"/>
<name>A2E5Q0_TRIV3</name>
<dbReference type="RefSeq" id="XP_001324193.1">
    <property type="nucleotide sequence ID" value="XM_001324158.1"/>
</dbReference>
<dbReference type="OrthoDB" id="10666985at2759"/>
<evidence type="ECO:0000313" key="4">
    <source>
        <dbReference type="Proteomes" id="UP000001542"/>
    </source>
</evidence>